<dbReference type="Proteomes" id="UP001175000">
    <property type="component" value="Unassembled WGS sequence"/>
</dbReference>
<gene>
    <name evidence="1" type="ORF">B0T14DRAFT_528889</name>
</gene>
<accession>A0AA39WFX8</accession>
<evidence type="ECO:0000313" key="2">
    <source>
        <dbReference type="Proteomes" id="UP001175000"/>
    </source>
</evidence>
<proteinExistence type="predicted"/>
<sequence length="58" mass="6648">MVNPQAPPRSPSWCEWRKVSGTHPENKLKSIKINKEPLHFASQVQNHHPNPTFPPNIV</sequence>
<protein>
    <submittedName>
        <fullName evidence="1">Uncharacterized protein</fullName>
    </submittedName>
</protein>
<evidence type="ECO:0000313" key="1">
    <source>
        <dbReference type="EMBL" id="KAK0614681.1"/>
    </source>
</evidence>
<dbReference type="AlphaFoldDB" id="A0AA39WFX8"/>
<dbReference type="EMBL" id="JAULSU010000006">
    <property type="protein sequence ID" value="KAK0614681.1"/>
    <property type="molecule type" value="Genomic_DNA"/>
</dbReference>
<keyword evidence="2" id="KW-1185">Reference proteome</keyword>
<comment type="caution">
    <text evidence="1">The sequence shown here is derived from an EMBL/GenBank/DDBJ whole genome shotgun (WGS) entry which is preliminary data.</text>
</comment>
<organism evidence="1 2">
    <name type="scientific">Immersiella caudata</name>
    <dbReference type="NCBI Taxonomy" id="314043"/>
    <lineage>
        <taxon>Eukaryota</taxon>
        <taxon>Fungi</taxon>
        <taxon>Dikarya</taxon>
        <taxon>Ascomycota</taxon>
        <taxon>Pezizomycotina</taxon>
        <taxon>Sordariomycetes</taxon>
        <taxon>Sordariomycetidae</taxon>
        <taxon>Sordariales</taxon>
        <taxon>Lasiosphaeriaceae</taxon>
        <taxon>Immersiella</taxon>
    </lineage>
</organism>
<name>A0AA39WFX8_9PEZI</name>
<reference evidence="1" key="1">
    <citation type="submission" date="2023-06" db="EMBL/GenBank/DDBJ databases">
        <title>Genome-scale phylogeny and comparative genomics of the fungal order Sordariales.</title>
        <authorList>
            <consortium name="Lawrence Berkeley National Laboratory"/>
            <person name="Hensen N."/>
            <person name="Bonometti L."/>
            <person name="Westerberg I."/>
            <person name="Brannstrom I.O."/>
            <person name="Guillou S."/>
            <person name="Cros-Aarteil S."/>
            <person name="Calhoun S."/>
            <person name="Haridas S."/>
            <person name="Kuo A."/>
            <person name="Mondo S."/>
            <person name="Pangilinan J."/>
            <person name="Riley R."/>
            <person name="Labutti K."/>
            <person name="Andreopoulos B."/>
            <person name="Lipzen A."/>
            <person name="Chen C."/>
            <person name="Yanf M."/>
            <person name="Daum C."/>
            <person name="Ng V."/>
            <person name="Clum A."/>
            <person name="Steindorff A."/>
            <person name="Ohm R."/>
            <person name="Martin F."/>
            <person name="Silar P."/>
            <person name="Natvig D."/>
            <person name="Lalanne C."/>
            <person name="Gautier V."/>
            <person name="Ament-Velasquez S.L."/>
            <person name="Kruys A."/>
            <person name="Hutchinson M.I."/>
            <person name="Powell A.J."/>
            <person name="Barry K."/>
            <person name="Miller A.N."/>
            <person name="Grigoriev I.V."/>
            <person name="Debuchy R."/>
            <person name="Gladieux P."/>
            <person name="Thoren M.H."/>
            <person name="Johannesson H."/>
        </authorList>
    </citation>
    <scope>NUCLEOTIDE SEQUENCE</scope>
    <source>
        <strain evidence="1">CBS 606.72</strain>
    </source>
</reference>